<dbReference type="KEGG" id="pmj:P9211_12131"/>
<organism evidence="4 5">
    <name type="scientific">Prochlorococcus marinus (strain MIT 9211)</name>
    <dbReference type="NCBI Taxonomy" id="93059"/>
    <lineage>
        <taxon>Bacteria</taxon>
        <taxon>Bacillati</taxon>
        <taxon>Cyanobacteriota</taxon>
        <taxon>Cyanophyceae</taxon>
        <taxon>Synechococcales</taxon>
        <taxon>Prochlorococcaceae</taxon>
        <taxon>Prochlorococcus</taxon>
    </lineage>
</organism>
<dbReference type="NCBIfam" id="TIGR01730">
    <property type="entry name" value="RND_mfp"/>
    <property type="match status" value="1"/>
</dbReference>
<dbReference type="InterPro" id="IPR058792">
    <property type="entry name" value="Beta-barrel_RND_2"/>
</dbReference>
<dbReference type="PANTHER" id="PTHR30469:SF33">
    <property type="entry name" value="SLR1207 PROTEIN"/>
    <property type="match status" value="1"/>
</dbReference>
<dbReference type="InterPro" id="IPR006143">
    <property type="entry name" value="RND_pump_MFP"/>
</dbReference>
<feature type="domain" description="CusB-like beta-barrel" evidence="2">
    <location>
        <begin position="209"/>
        <end position="284"/>
    </location>
</feature>
<dbReference type="Proteomes" id="UP000000788">
    <property type="component" value="Chromosome"/>
</dbReference>
<accession>A9BBD2</accession>
<gene>
    <name evidence="4" type="primary">acrA</name>
    <name evidence="4" type="ordered locus">P9211_12131</name>
</gene>
<comment type="similarity">
    <text evidence="1">Belongs to the membrane fusion protein (MFP) (TC 8.A.1) family.</text>
</comment>
<dbReference type="RefSeq" id="WP_012195765.1">
    <property type="nucleotide sequence ID" value="NC_009976.1"/>
</dbReference>
<protein>
    <submittedName>
        <fullName evidence="4">Possible membrane fusion protein</fullName>
    </submittedName>
</protein>
<dbReference type="PANTHER" id="PTHR30469">
    <property type="entry name" value="MULTIDRUG RESISTANCE PROTEIN MDTA"/>
    <property type="match status" value="1"/>
</dbReference>
<evidence type="ECO:0000259" key="2">
    <source>
        <dbReference type="Pfam" id="PF25954"/>
    </source>
</evidence>
<feature type="domain" description="CzcB-like barrel-sandwich hybrid" evidence="3">
    <location>
        <begin position="67"/>
        <end position="187"/>
    </location>
</feature>
<dbReference type="Gene3D" id="2.40.30.170">
    <property type="match status" value="1"/>
</dbReference>
<dbReference type="SUPFAM" id="SSF111369">
    <property type="entry name" value="HlyD-like secretion proteins"/>
    <property type="match status" value="1"/>
</dbReference>
<dbReference type="OrthoDB" id="505602at2"/>
<dbReference type="Gene3D" id="2.40.50.100">
    <property type="match status" value="1"/>
</dbReference>
<dbReference type="GO" id="GO:1990281">
    <property type="term" value="C:efflux pump complex"/>
    <property type="evidence" value="ECO:0007669"/>
    <property type="project" value="TreeGrafter"/>
</dbReference>
<dbReference type="Pfam" id="PF25973">
    <property type="entry name" value="BSH_CzcB"/>
    <property type="match status" value="1"/>
</dbReference>
<dbReference type="Pfam" id="PF25954">
    <property type="entry name" value="Beta-barrel_RND_2"/>
    <property type="match status" value="1"/>
</dbReference>
<name>A9BBD2_PROM4</name>
<evidence type="ECO:0000313" key="5">
    <source>
        <dbReference type="Proteomes" id="UP000000788"/>
    </source>
</evidence>
<evidence type="ECO:0000259" key="3">
    <source>
        <dbReference type="Pfam" id="PF25973"/>
    </source>
</evidence>
<dbReference type="Gene3D" id="1.10.287.470">
    <property type="entry name" value="Helix hairpin bin"/>
    <property type="match status" value="1"/>
</dbReference>
<dbReference type="InterPro" id="IPR058647">
    <property type="entry name" value="BSH_CzcB-like"/>
</dbReference>
<dbReference type="eggNOG" id="COG0845">
    <property type="taxonomic scope" value="Bacteria"/>
</dbReference>
<dbReference type="EMBL" id="CP000878">
    <property type="protein sequence ID" value="ABX09144.1"/>
    <property type="molecule type" value="Genomic_DNA"/>
</dbReference>
<dbReference type="AlphaFoldDB" id="A9BBD2"/>
<dbReference type="Gene3D" id="2.40.420.20">
    <property type="match status" value="1"/>
</dbReference>
<keyword evidence="5" id="KW-1185">Reference proteome</keyword>
<dbReference type="GO" id="GO:0015562">
    <property type="term" value="F:efflux transmembrane transporter activity"/>
    <property type="evidence" value="ECO:0007669"/>
    <property type="project" value="TreeGrafter"/>
</dbReference>
<dbReference type="STRING" id="93059.P9211_12131"/>
<evidence type="ECO:0000256" key="1">
    <source>
        <dbReference type="ARBA" id="ARBA00009477"/>
    </source>
</evidence>
<sequence>MVGATFKQKKLISLFSFLLVLIGGGVVWKIGPGKGNARDITSYTMNAEKGKLPSIISASGELQAEKTINVNPHRQGLIQEVYVEEGDPVARNQLIAKISDRDFPFRLSELRAEFENKQSAFKRRKQLFDEGAISAEKYSEYKKDFLTSKARLEQIQVEGEELLIRAPFKGMVTARYVEPGSFVSPNSRSSTNQGSPKTSVVEISQGLQVIAKVPESEIGRIQKEQKASVRVEAFPDERFESIVNNIAPRAVRSNNVTSFEVKLSLISPPPKLRIGMTADVEFQAGKAEMETLVPTVAIVTREGQPGLLIVGENNTPLFQKVELGSSSGSKTAILKGVSPGDPIFIDLPPWAKGKRD</sequence>
<dbReference type="HOGENOM" id="CLU_018816_14_2_3"/>
<evidence type="ECO:0000313" key="4">
    <source>
        <dbReference type="EMBL" id="ABX09144.1"/>
    </source>
</evidence>
<reference evidence="4 5" key="1">
    <citation type="journal article" date="2007" name="PLoS Genet.">
        <title>Patterns and implications of gene gain and loss in the evolution of Prochlorococcus.</title>
        <authorList>
            <person name="Kettler G.C."/>
            <person name="Martiny A.C."/>
            <person name="Huang K."/>
            <person name="Zucker J."/>
            <person name="Coleman M.L."/>
            <person name="Rodrigue S."/>
            <person name="Chen F."/>
            <person name="Lapidus A."/>
            <person name="Ferriera S."/>
            <person name="Johnson J."/>
            <person name="Steglich C."/>
            <person name="Church G.M."/>
            <person name="Richardson P."/>
            <person name="Chisholm S.W."/>
        </authorList>
    </citation>
    <scope>NUCLEOTIDE SEQUENCE [LARGE SCALE GENOMIC DNA]</scope>
    <source>
        <strain evidence="5">MIT 9211</strain>
    </source>
</reference>
<proteinExistence type="inferred from homology"/>